<feature type="transmembrane region" description="Helical" evidence="1">
    <location>
        <begin position="84"/>
        <end position="107"/>
    </location>
</feature>
<protein>
    <submittedName>
        <fullName evidence="2">Uncharacterized protein</fullName>
    </submittedName>
</protein>
<feature type="transmembrane region" description="Helical" evidence="1">
    <location>
        <begin position="53"/>
        <end position="77"/>
    </location>
</feature>
<dbReference type="EMBL" id="JBHRZN010000003">
    <property type="protein sequence ID" value="MFC3850535.1"/>
    <property type="molecule type" value="Genomic_DNA"/>
</dbReference>
<dbReference type="Proteomes" id="UP001595751">
    <property type="component" value="Unassembled WGS sequence"/>
</dbReference>
<feature type="transmembrane region" description="Helical" evidence="1">
    <location>
        <begin position="23"/>
        <end position="47"/>
    </location>
</feature>
<reference evidence="3" key="1">
    <citation type="journal article" date="2019" name="Int. J. Syst. Evol. Microbiol.">
        <title>The Global Catalogue of Microorganisms (GCM) 10K type strain sequencing project: providing services to taxonomists for standard genome sequencing and annotation.</title>
        <authorList>
            <consortium name="The Broad Institute Genomics Platform"/>
            <consortium name="The Broad Institute Genome Sequencing Center for Infectious Disease"/>
            <person name="Wu L."/>
            <person name="Ma J."/>
        </authorList>
    </citation>
    <scope>NUCLEOTIDE SEQUENCE [LARGE SCALE GENOMIC DNA]</scope>
    <source>
        <strain evidence="3">CCUG 53252</strain>
    </source>
</reference>
<keyword evidence="1" id="KW-0812">Transmembrane</keyword>
<organism evidence="2 3">
    <name type="scientific">Corynebacterium hansenii</name>
    <dbReference type="NCBI Taxonomy" id="394964"/>
    <lineage>
        <taxon>Bacteria</taxon>
        <taxon>Bacillati</taxon>
        <taxon>Actinomycetota</taxon>
        <taxon>Actinomycetes</taxon>
        <taxon>Mycobacteriales</taxon>
        <taxon>Corynebacteriaceae</taxon>
        <taxon>Corynebacterium</taxon>
    </lineage>
</organism>
<keyword evidence="1" id="KW-1133">Transmembrane helix</keyword>
<evidence type="ECO:0000313" key="3">
    <source>
        <dbReference type="Proteomes" id="UP001595751"/>
    </source>
</evidence>
<evidence type="ECO:0000313" key="2">
    <source>
        <dbReference type="EMBL" id="MFC3850535.1"/>
    </source>
</evidence>
<dbReference type="RefSeq" id="WP_290290288.1">
    <property type="nucleotide sequence ID" value="NZ_CP047211.1"/>
</dbReference>
<name>A0ABV7ZQX6_9CORY</name>
<comment type="caution">
    <text evidence="2">The sequence shown here is derived from an EMBL/GenBank/DDBJ whole genome shotgun (WGS) entry which is preliminary data.</text>
</comment>
<sequence>MSGNEEMSEEAGASNDGTASRQVMLICSGIGIVLYSLFGVAPLFVGYHVGLEMLPWLLVTLPLIPVLVVVYLIIAVVRRAKAPIIAGGLTLAAKVGLFSSMFVSGLAEYAEPMFEFLAFVPLVGLIAMLMAAWYLPTRPNVRECA</sequence>
<feature type="transmembrane region" description="Helical" evidence="1">
    <location>
        <begin position="113"/>
        <end position="135"/>
    </location>
</feature>
<evidence type="ECO:0000256" key="1">
    <source>
        <dbReference type="SAM" id="Phobius"/>
    </source>
</evidence>
<gene>
    <name evidence="2" type="ORF">ACFORJ_10220</name>
</gene>
<keyword evidence="1" id="KW-0472">Membrane</keyword>
<accession>A0ABV7ZQX6</accession>
<keyword evidence="3" id="KW-1185">Reference proteome</keyword>
<proteinExistence type="predicted"/>